<dbReference type="AlphaFoldDB" id="D4RXR7"/>
<organism evidence="1 2">
    <name type="scientific">Eshraghiella crossota DSM 2876</name>
    <dbReference type="NCBI Taxonomy" id="511680"/>
    <lineage>
        <taxon>Bacteria</taxon>
        <taxon>Bacillati</taxon>
        <taxon>Bacillota</taxon>
        <taxon>Clostridia</taxon>
        <taxon>Lachnospirales</taxon>
        <taxon>Lachnospiraceae</taxon>
        <taxon>Eshraghiella</taxon>
    </lineage>
</organism>
<evidence type="ECO:0000313" key="2">
    <source>
        <dbReference type="Proteomes" id="UP000006238"/>
    </source>
</evidence>
<protein>
    <submittedName>
        <fullName evidence="1">Uncharacterized protein</fullName>
    </submittedName>
</protein>
<dbReference type="HOGENOM" id="CLU_2732376_0_0_9"/>
<dbReference type="EMBL" id="ABWN01000020">
    <property type="protein sequence ID" value="EFF69149.1"/>
    <property type="molecule type" value="Genomic_DNA"/>
</dbReference>
<name>D4RXR7_9FIRM</name>
<sequence>MEGRNLLEYERKKYIKIYNCRYKNANRPMYANIELQKSPPLLVEISSYGANEGTYYKVTGIQGTFNRELMK</sequence>
<comment type="caution">
    <text evidence="1">The sequence shown here is derived from an EMBL/GenBank/DDBJ whole genome shotgun (WGS) entry which is preliminary data.</text>
</comment>
<reference evidence="1 2" key="1">
    <citation type="submission" date="2010-02" db="EMBL/GenBank/DDBJ databases">
        <authorList>
            <person name="Weinstock G."/>
            <person name="Sodergren E."/>
            <person name="Clifton S."/>
            <person name="Fulton L."/>
            <person name="Fulton B."/>
            <person name="Courtney L."/>
            <person name="Fronick C."/>
            <person name="Harrison M."/>
            <person name="Strong C."/>
            <person name="Farmer C."/>
            <person name="Delahaunty K."/>
            <person name="Markovic C."/>
            <person name="Hall O."/>
            <person name="Minx P."/>
            <person name="Tomlinson C."/>
            <person name="Mitreva M."/>
            <person name="Nelson J."/>
            <person name="Hou S."/>
            <person name="Wollam A."/>
            <person name="Pepin K.H."/>
            <person name="Johnson M."/>
            <person name="Bhonagiri V."/>
            <person name="Zhang X."/>
            <person name="Suruliraj S."/>
            <person name="Warren W."/>
            <person name="Chinwalla A."/>
            <person name="Mardis E.R."/>
            <person name="Wilson R.K."/>
        </authorList>
    </citation>
    <scope>NUCLEOTIDE SEQUENCE [LARGE SCALE GENOMIC DNA]</scope>
    <source>
        <strain evidence="1 2">DSM 2876</strain>
    </source>
</reference>
<evidence type="ECO:0000313" key="1">
    <source>
        <dbReference type="EMBL" id="EFF69149.1"/>
    </source>
</evidence>
<proteinExistence type="predicted"/>
<accession>D4RXR7</accession>
<dbReference type="Proteomes" id="UP000006238">
    <property type="component" value="Unassembled WGS sequence"/>
</dbReference>
<keyword evidence="2" id="KW-1185">Reference proteome</keyword>
<gene>
    <name evidence="1" type="ORF">BUTYVIB_00618</name>
</gene>